<protein>
    <submittedName>
        <fullName evidence="3">Uncharacterized protein</fullName>
    </submittedName>
</protein>
<evidence type="ECO:0000313" key="3">
    <source>
        <dbReference type="EMBL" id="KLT43848.1"/>
    </source>
</evidence>
<feature type="transmembrane region" description="Helical" evidence="2">
    <location>
        <begin position="220"/>
        <end position="240"/>
    </location>
</feature>
<dbReference type="EMBL" id="KQ087191">
    <property type="protein sequence ID" value="KLT43848.1"/>
    <property type="molecule type" value="Genomic_DNA"/>
</dbReference>
<keyword evidence="2" id="KW-0472">Membrane</keyword>
<feature type="region of interest" description="Disordered" evidence="1">
    <location>
        <begin position="332"/>
        <end position="412"/>
    </location>
</feature>
<dbReference type="RefSeq" id="XP_018280339.1">
    <property type="nucleotide sequence ID" value="XM_018422627.1"/>
</dbReference>
<evidence type="ECO:0000256" key="2">
    <source>
        <dbReference type="SAM" id="Phobius"/>
    </source>
</evidence>
<feature type="transmembrane region" description="Helical" evidence="2">
    <location>
        <begin position="56"/>
        <end position="76"/>
    </location>
</feature>
<dbReference type="GeneID" id="28983230"/>
<name>A0A0J0XRW8_9TREE</name>
<keyword evidence="2" id="KW-1133">Transmembrane helix</keyword>
<dbReference type="AlphaFoldDB" id="A0A0J0XRW8"/>
<organism evidence="3 4">
    <name type="scientific">Cutaneotrichosporon oleaginosum</name>
    <dbReference type="NCBI Taxonomy" id="879819"/>
    <lineage>
        <taxon>Eukaryota</taxon>
        <taxon>Fungi</taxon>
        <taxon>Dikarya</taxon>
        <taxon>Basidiomycota</taxon>
        <taxon>Agaricomycotina</taxon>
        <taxon>Tremellomycetes</taxon>
        <taxon>Trichosporonales</taxon>
        <taxon>Trichosporonaceae</taxon>
        <taxon>Cutaneotrichosporon</taxon>
    </lineage>
</organism>
<feature type="transmembrane region" description="Helical" evidence="2">
    <location>
        <begin position="88"/>
        <end position="108"/>
    </location>
</feature>
<evidence type="ECO:0000256" key="1">
    <source>
        <dbReference type="SAM" id="MobiDB-lite"/>
    </source>
</evidence>
<feature type="transmembrane region" description="Helical" evidence="2">
    <location>
        <begin position="114"/>
        <end position="132"/>
    </location>
</feature>
<feature type="transmembrane region" description="Helical" evidence="2">
    <location>
        <begin position="268"/>
        <end position="290"/>
    </location>
</feature>
<keyword evidence="2" id="KW-0812">Transmembrane</keyword>
<proteinExistence type="predicted"/>
<feature type="transmembrane region" description="Helical" evidence="2">
    <location>
        <begin position="139"/>
        <end position="158"/>
    </location>
</feature>
<dbReference type="Proteomes" id="UP000053611">
    <property type="component" value="Unassembled WGS sequence"/>
</dbReference>
<keyword evidence="4" id="KW-1185">Reference proteome</keyword>
<reference evidence="3 4" key="1">
    <citation type="submission" date="2015-03" db="EMBL/GenBank/DDBJ databases">
        <title>Genomics and transcriptomics of the oil-accumulating basidiomycete yeast T. oleaginosus allow insights into substrate utilization and the diverse evolutionary trajectories of mating systems in fungi.</title>
        <authorList>
            <consortium name="DOE Joint Genome Institute"/>
            <person name="Kourist R."/>
            <person name="Kracht O."/>
            <person name="Bracharz F."/>
            <person name="Lipzen A."/>
            <person name="Nolan M."/>
            <person name="Ohm R."/>
            <person name="Grigoriev I."/>
            <person name="Sun S."/>
            <person name="Heitman J."/>
            <person name="Bruck T."/>
            <person name="Nowrousian M."/>
        </authorList>
    </citation>
    <scope>NUCLEOTIDE SEQUENCE [LARGE SCALE GENOMIC DNA]</scope>
    <source>
        <strain evidence="3 4">IBC0246</strain>
    </source>
</reference>
<feature type="transmembrane region" description="Helical" evidence="2">
    <location>
        <begin position="24"/>
        <end position="44"/>
    </location>
</feature>
<gene>
    <name evidence="3" type="ORF">CC85DRAFT_284132</name>
</gene>
<sequence length="412" mass="43262">MPDIDGKDDLVSRAILRVAEQTRFLVPWTALPFASASLAVAGLLQNLTSQTVHDVYFPFVRFSVLHAVRVGIAWAAMTRGRKPVSVSADLFGFLVIAWGGGTLVSLLLGTPPAWLVSPVPWVVYTAVYLCTIPTKVASLLGSAPALPLGLALSLVDGLTRGVSVASMPALTEASPQTAGSWLAPAVLGAIATCGGGWIAQMLGLARESWAIGRPSVLGGGVWDTLDVWAAMIAGVAYSALDGRYPALQKVRPLIADALPDDLEINGSVARAVAVLIFTGLFALRTLAVYFRPAVKATEHRIQAKAASLPSKAAALSEKTKAEVPVIQAAMPSEKAQASVPAVTTATLSEKPKPEIPAVKAQTPKAHTPEPEMPRRSTRSSRSNTPATHTTPAVGEDTPKKARKRQSKKKAVS</sequence>
<dbReference type="OrthoDB" id="2520628at2759"/>
<evidence type="ECO:0000313" key="4">
    <source>
        <dbReference type="Proteomes" id="UP000053611"/>
    </source>
</evidence>
<feature type="transmembrane region" description="Helical" evidence="2">
    <location>
        <begin position="178"/>
        <end position="199"/>
    </location>
</feature>
<feature type="compositionally biased region" description="Basic residues" evidence="1">
    <location>
        <begin position="400"/>
        <end position="412"/>
    </location>
</feature>
<accession>A0A0J0XRW8</accession>